<name>A0A9J6BNC5_POLVA</name>
<dbReference type="Pfam" id="PF01494">
    <property type="entry name" value="FAD_binding_3"/>
    <property type="match status" value="1"/>
</dbReference>
<evidence type="ECO:0000313" key="8">
    <source>
        <dbReference type="EMBL" id="KAG5670918.1"/>
    </source>
</evidence>
<evidence type="ECO:0000256" key="4">
    <source>
        <dbReference type="ARBA" id="ARBA00022827"/>
    </source>
</evidence>
<sequence>MGVVATLELNEAQAAGNTIAWQRFLPSGPVALLPLTDNLSSLVWTTNVEHAKKLLKMEPDEFVDALNEAFLKKDSSSSANSVLKIIDGILPFNKNKMQQVPPKVLKVQEKSRAAFPLGLGHASSYVCKGAAVIGDAAHRVHPLAGQGVNLGFGDVLQLTEVLAEATYNGSELYDLQYLLKYEQERLKANVPIMAGVHALQTLYCNNFAPFVLARSLGLKFTNLTPPIKKFFMDKAIA</sequence>
<evidence type="ECO:0000256" key="6">
    <source>
        <dbReference type="ARBA" id="ARBA00023033"/>
    </source>
</evidence>
<dbReference type="EMBL" id="JADBJN010000003">
    <property type="protein sequence ID" value="KAG5670918.1"/>
    <property type="molecule type" value="Genomic_DNA"/>
</dbReference>
<comment type="similarity">
    <text evidence="2">Belongs to the UbiH/COQ6 family.</text>
</comment>
<dbReference type="NCBIfam" id="TIGR01988">
    <property type="entry name" value="Ubi-OHases"/>
    <property type="match status" value="1"/>
</dbReference>
<dbReference type="InterPro" id="IPR018168">
    <property type="entry name" value="Ubi_Hdrlase_CS"/>
</dbReference>
<keyword evidence="6" id="KW-0503">Monooxygenase</keyword>
<dbReference type="PANTHER" id="PTHR43876">
    <property type="entry name" value="UBIQUINONE BIOSYNTHESIS MONOOXYGENASE COQ6, MITOCHONDRIAL"/>
    <property type="match status" value="1"/>
</dbReference>
<dbReference type="GO" id="GO:0071949">
    <property type="term" value="F:FAD binding"/>
    <property type="evidence" value="ECO:0007669"/>
    <property type="project" value="InterPro"/>
</dbReference>
<protein>
    <recommendedName>
        <fullName evidence="7">FAD-binding domain-containing protein</fullName>
    </recommendedName>
</protein>
<evidence type="ECO:0000256" key="3">
    <source>
        <dbReference type="ARBA" id="ARBA00022630"/>
    </source>
</evidence>
<dbReference type="OrthoDB" id="683240at2759"/>
<dbReference type="GO" id="GO:0005739">
    <property type="term" value="C:mitochondrion"/>
    <property type="evidence" value="ECO:0007669"/>
    <property type="project" value="TreeGrafter"/>
</dbReference>
<keyword evidence="4" id="KW-0274">FAD</keyword>
<dbReference type="PROSITE" id="PS01304">
    <property type="entry name" value="UBIH"/>
    <property type="match status" value="1"/>
</dbReference>
<gene>
    <name evidence="8" type="ORF">PVAND_001147</name>
</gene>
<dbReference type="PANTHER" id="PTHR43876:SF7">
    <property type="entry name" value="UBIQUINONE BIOSYNTHESIS MONOOXYGENASE COQ6, MITOCHONDRIAL"/>
    <property type="match status" value="1"/>
</dbReference>
<evidence type="ECO:0000256" key="5">
    <source>
        <dbReference type="ARBA" id="ARBA00023002"/>
    </source>
</evidence>
<dbReference type="InterPro" id="IPR036188">
    <property type="entry name" value="FAD/NAD-bd_sf"/>
</dbReference>
<accession>A0A9J6BNC5</accession>
<keyword evidence="9" id="KW-1185">Reference proteome</keyword>
<evidence type="ECO:0000259" key="7">
    <source>
        <dbReference type="Pfam" id="PF01494"/>
    </source>
</evidence>
<dbReference type="InterPro" id="IPR010971">
    <property type="entry name" value="UbiH/COQ6"/>
</dbReference>
<comment type="caution">
    <text evidence="8">The sequence shown here is derived from an EMBL/GenBank/DDBJ whole genome shotgun (WGS) entry which is preliminary data.</text>
</comment>
<proteinExistence type="inferred from homology"/>
<keyword evidence="3" id="KW-0285">Flavoprotein</keyword>
<evidence type="ECO:0000313" key="9">
    <source>
        <dbReference type="Proteomes" id="UP001107558"/>
    </source>
</evidence>
<dbReference type="InterPro" id="IPR002938">
    <property type="entry name" value="FAD-bd"/>
</dbReference>
<dbReference type="FunFam" id="3.50.50.60:FF:000021">
    <property type="entry name" value="Ubiquinone biosynthesis monooxygenase COQ6"/>
    <property type="match status" value="1"/>
</dbReference>
<dbReference type="GO" id="GO:0016705">
    <property type="term" value="F:oxidoreductase activity, acting on paired donors, with incorporation or reduction of molecular oxygen"/>
    <property type="evidence" value="ECO:0007669"/>
    <property type="project" value="InterPro"/>
</dbReference>
<dbReference type="AlphaFoldDB" id="A0A9J6BNC5"/>
<dbReference type="Proteomes" id="UP001107558">
    <property type="component" value="Chromosome 3"/>
</dbReference>
<dbReference type="Gene3D" id="3.50.50.60">
    <property type="entry name" value="FAD/NAD(P)-binding domain"/>
    <property type="match status" value="1"/>
</dbReference>
<comment type="cofactor">
    <cofactor evidence="1">
        <name>FAD</name>
        <dbReference type="ChEBI" id="CHEBI:57692"/>
    </cofactor>
</comment>
<dbReference type="SUPFAM" id="SSF51905">
    <property type="entry name" value="FAD/NAD(P)-binding domain"/>
    <property type="match status" value="1"/>
</dbReference>
<feature type="domain" description="FAD-binding" evidence="7">
    <location>
        <begin position="125"/>
        <end position="187"/>
    </location>
</feature>
<keyword evidence="5" id="KW-0560">Oxidoreductase</keyword>
<dbReference type="GO" id="GO:0004497">
    <property type="term" value="F:monooxygenase activity"/>
    <property type="evidence" value="ECO:0007669"/>
    <property type="project" value="UniProtKB-KW"/>
</dbReference>
<evidence type="ECO:0000256" key="1">
    <source>
        <dbReference type="ARBA" id="ARBA00001974"/>
    </source>
</evidence>
<dbReference type="Gene3D" id="3.30.9.10">
    <property type="entry name" value="D-Amino Acid Oxidase, subunit A, domain 2"/>
    <property type="match status" value="1"/>
</dbReference>
<evidence type="ECO:0000256" key="2">
    <source>
        <dbReference type="ARBA" id="ARBA00005349"/>
    </source>
</evidence>
<dbReference type="GO" id="GO:0006744">
    <property type="term" value="P:ubiquinone biosynthetic process"/>
    <property type="evidence" value="ECO:0007669"/>
    <property type="project" value="InterPro"/>
</dbReference>
<organism evidence="8 9">
    <name type="scientific">Polypedilum vanderplanki</name>
    <name type="common">Sleeping chironomid midge</name>
    <dbReference type="NCBI Taxonomy" id="319348"/>
    <lineage>
        <taxon>Eukaryota</taxon>
        <taxon>Metazoa</taxon>
        <taxon>Ecdysozoa</taxon>
        <taxon>Arthropoda</taxon>
        <taxon>Hexapoda</taxon>
        <taxon>Insecta</taxon>
        <taxon>Pterygota</taxon>
        <taxon>Neoptera</taxon>
        <taxon>Endopterygota</taxon>
        <taxon>Diptera</taxon>
        <taxon>Nematocera</taxon>
        <taxon>Chironomoidea</taxon>
        <taxon>Chironomidae</taxon>
        <taxon>Chironominae</taxon>
        <taxon>Polypedilum</taxon>
        <taxon>Polypedilum</taxon>
    </lineage>
</organism>
<dbReference type="InterPro" id="IPR051205">
    <property type="entry name" value="UbiH/COQ6_monooxygenase"/>
</dbReference>
<reference evidence="8" key="1">
    <citation type="submission" date="2021-03" db="EMBL/GenBank/DDBJ databases">
        <title>Chromosome level genome of the anhydrobiotic midge Polypedilum vanderplanki.</title>
        <authorList>
            <person name="Yoshida Y."/>
            <person name="Kikawada T."/>
            <person name="Gusev O."/>
        </authorList>
    </citation>
    <scope>NUCLEOTIDE SEQUENCE</scope>
    <source>
        <strain evidence="8">NIAS01</strain>
        <tissue evidence="8">Whole body or cell culture</tissue>
    </source>
</reference>